<evidence type="ECO:0000313" key="4">
    <source>
        <dbReference type="Proteomes" id="UP001501736"/>
    </source>
</evidence>
<dbReference type="Pfam" id="PF13649">
    <property type="entry name" value="Methyltransf_25"/>
    <property type="match status" value="1"/>
</dbReference>
<dbReference type="Gene3D" id="1.10.10.10">
    <property type="entry name" value="Winged helix-like DNA-binding domain superfamily/Winged helix DNA-binding domain"/>
    <property type="match status" value="1"/>
</dbReference>
<dbReference type="GO" id="GO:0008168">
    <property type="term" value="F:methyltransferase activity"/>
    <property type="evidence" value="ECO:0007669"/>
    <property type="project" value="UniProtKB-KW"/>
</dbReference>
<dbReference type="Gene3D" id="3.40.50.150">
    <property type="entry name" value="Vaccinia Virus protein VP39"/>
    <property type="match status" value="1"/>
</dbReference>
<dbReference type="InterPro" id="IPR036390">
    <property type="entry name" value="WH_DNA-bd_sf"/>
</dbReference>
<dbReference type="SUPFAM" id="SSF46785">
    <property type="entry name" value="Winged helix' DNA-binding domain"/>
    <property type="match status" value="1"/>
</dbReference>
<accession>A0ABP6RD64</accession>
<sequence>MDPQDTSAERTLPSTAEPSAGTASAASDHAAAPGPSMPEQAGQLLGHVAGYIAHRTIELGLRAGLIEQLARQPSRTSEQLVDDLDLDAFYVGVWCRAAFSAGILERAGEGYRLADHLDTLLLDGDSPAYVGGMFPLMLQSELFDRFAACLHSGERLWWDETSPEWIARVSATGRPFYARLVPDGLARVPGLSAQLEAACTVVDTACGTGAGVRRLAEHHPRCEIIGVDGDAHSIEQAQRMVEAAGLADRTRFLVSPLEELTLDEQASVVINNISMHECRDMDRATAAIREALAPGGWFVISDFPFPETDAGLRSVPGRIMAGIQYFEAQIDDQLQPRSVYDTLLERHGFVDVDWFELTPVHAVTSGRAPD</sequence>
<feature type="domain" description="Methyltransferase" evidence="2">
    <location>
        <begin position="201"/>
        <end position="296"/>
    </location>
</feature>
<dbReference type="EMBL" id="BAAAYG010000004">
    <property type="protein sequence ID" value="GAA3283216.1"/>
    <property type="molecule type" value="Genomic_DNA"/>
</dbReference>
<evidence type="ECO:0000313" key="3">
    <source>
        <dbReference type="EMBL" id="GAA3283216.1"/>
    </source>
</evidence>
<protein>
    <submittedName>
        <fullName evidence="3">Class I SAM-dependent methyltransferase</fullName>
    </submittedName>
</protein>
<dbReference type="PANTHER" id="PTHR45128:SF1">
    <property type="entry name" value="S-ADENOSYLMETHIONINE-DEPENDENT METHYLTRANSFERASE RV2258C"/>
    <property type="match status" value="1"/>
</dbReference>
<evidence type="ECO:0000256" key="1">
    <source>
        <dbReference type="SAM" id="MobiDB-lite"/>
    </source>
</evidence>
<organism evidence="3 4">
    <name type="scientific">Nesterenkonia halobia</name>
    <dbReference type="NCBI Taxonomy" id="37922"/>
    <lineage>
        <taxon>Bacteria</taxon>
        <taxon>Bacillati</taxon>
        <taxon>Actinomycetota</taxon>
        <taxon>Actinomycetes</taxon>
        <taxon>Micrococcales</taxon>
        <taxon>Micrococcaceae</taxon>
        <taxon>Nesterenkonia</taxon>
    </lineage>
</organism>
<dbReference type="InterPro" id="IPR053173">
    <property type="entry name" value="SAM-binding_MTase"/>
</dbReference>
<evidence type="ECO:0000259" key="2">
    <source>
        <dbReference type="Pfam" id="PF13649"/>
    </source>
</evidence>
<feature type="region of interest" description="Disordered" evidence="1">
    <location>
        <begin position="1"/>
        <end position="39"/>
    </location>
</feature>
<keyword evidence="3" id="KW-0808">Transferase</keyword>
<dbReference type="InterPro" id="IPR029063">
    <property type="entry name" value="SAM-dependent_MTases_sf"/>
</dbReference>
<dbReference type="InterPro" id="IPR041698">
    <property type="entry name" value="Methyltransf_25"/>
</dbReference>
<dbReference type="PANTHER" id="PTHR45128">
    <property type="entry name" value="METHYLTRANSFERASE TYPE 11"/>
    <property type="match status" value="1"/>
</dbReference>
<feature type="compositionally biased region" description="Low complexity" evidence="1">
    <location>
        <begin position="19"/>
        <end position="34"/>
    </location>
</feature>
<gene>
    <name evidence="3" type="ORF">GCM10020260_11590</name>
</gene>
<dbReference type="CDD" id="cd02440">
    <property type="entry name" value="AdoMet_MTases"/>
    <property type="match status" value="1"/>
</dbReference>
<keyword evidence="4" id="KW-1185">Reference proteome</keyword>
<comment type="caution">
    <text evidence="3">The sequence shown here is derived from an EMBL/GenBank/DDBJ whole genome shotgun (WGS) entry which is preliminary data.</text>
</comment>
<dbReference type="InterPro" id="IPR036388">
    <property type="entry name" value="WH-like_DNA-bd_sf"/>
</dbReference>
<dbReference type="RefSeq" id="WP_344719166.1">
    <property type="nucleotide sequence ID" value="NZ_BAAAYG010000004.1"/>
</dbReference>
<reference evidence="4" key="1">
    <citation type="journal article" date="2019" name="Int. J. Syst. Evol. Microbiol.">
        <title>The Global Catalogue of Microorganisms (GCM) 10K type strain sequencing project: providing services to taxonomists for standard genome sequencing and annotation.</title>
        <authorList>
            <consortium name="The Broad Institute Genomics Platform"/>
            <consortium name="The Broad Institute Genome Sequencing Center for Infectious Disease"/>
            <person name="Wu L."/>
            <person name="Ma J."/>
        </authorList>
    </citation>
    <scope>NUCLEOTIDE SEQUENCE [LARGE SCALE GENOMIC DNA]</scope>
    <source>
        <strain evidence="4">JCM 11483</strain>
    </source>
</reference>
<keyword evidence="3" id="KW-0489">Methyltransferase</keyword>
<dbReference type="SUPFAM" id="SSF53335">
    <property type="entry name" value="S-adenosyl-L-methionine-dependent methyltransferases"/>
    <property type="match status" value="1"/>
</dbReference>
<proteinExistence type="predicted"/>
<name>A0ABP6RD64_9MICC</name>
<dbReference type="GO" id="GO:0032259">
    <property type="term" value="P:methylation"/>
    <property type="evidence" value="ECO:0007669"/>
    <property type="project" value="UniProtKB-KW"/>
</dbReference>
<dbReference type="Proteomes" id="UP001501736">
    <property type="component" value="Unassembled WGS sequence"/>
</dbReference>